<reference evidence="1 2" key="1">
    <citation type="submission" date="2013-11" db="EMBL/GenBank/DDBJ databases">
        <title>Comparative genomics of Ignicoccus.</title>
        <authorList>
            <person name="Podar M."/>
        </authorList>
    </citation>
    <scope>NUCLEOTIDE SEQUENCE [LARGE SCALE GENOMIC DNA]</scope>
    <source>
        <strain evidence="1 2">DSM 13165</strain>
    </source>
</reference>
<dbReference type="EMBL" id="CP006867">
    <property type="protein sequence ID" value="ALU12479.1"/>
    <property type="molecule type" value="Genomic_DNA"/>
</dbReference>
<evidence type="ECO:0000313" key="2">
    <source>
        <dbReference type="Proteomes" id="UP000060778"/>
    </source>
</evidence>
<protein>
    <submittedName>
        <fullName evidence="1">Uncharacterized protein</fullName>
    </submittedName>
</protein>
<organism evidence="1 2">
    <name type="scientific">Ignicoccus islandicus DSM 13165</name>
    <dbReference type="NCBI Taxonomy" id="940295"/>
    <lineage>
        <taxon>Archaea</taxon>
        <taxon>Thermoproteota</taxon>
        <taxon>Thermoprotei</taxon>
        <taxon>Desulfurococcales</taxon>
        <taxon>Desulfurococcaceae</taxon>
        <taxon>Ignicoccus</taxon>
    </lineage>
</organism>
<proteinExistence type="predicted"/>
<keyword evidence="2" id="KW-1185">Reference proteome</keyword>
<dbReference type="STRING" id="940295.EYM_04250"/>
<dbReference type="OrthoDB" id="383834at2157"/>
<name>A0A0U3FQ90_9CREN</name>
<accession>A0A0U3FQ90</accession>
<dbReference type="GeneID" id="30680243"/>
<dbReference type="RefSeq" id="WP_075049802.1">
    <property type="nucleotide sequence ID" value="NZ_CP006867.1"/>
</dbReference>
<evidence type="ECO:0000313" key="1">
    <source>
        <dbReference type="EMBL" id="ALU12479.1"/>
    </source>
</evidence>
<dbReference type="Proteomes" id="UP000060778">
    <property type="component" value="Chromosome"/>
</dbReference>
<gene>
    <name evidence="1" type="ORF">EYM_04250</name>
</gene>
<dbReference type="KEGG" id="iis:EYM_04250"/>
<dbReference type="AlphaFoldDB" id="A0A0U3FQ90"/>
<sequence>MPEYTAKVYRKDNTVYLILIRGKRREYIHRCIGFVINGNEIKSIDGKVEARLPFDVDPEIVIRALQTIGDWFIKRLSQGRGRIGYLTEIAIKHVVYMLCKEEKKKQGIKQTECLKQSEVKTSRGKVTWKAIYQLYSNASDLEKSLSEPNYWEGELPEECTVQVSETSSDK</sequence>